<accession>I0FFI1</accession>
<dbReference type="EMBL" id="CP003465">
    <property type="protein sequence ID" value="AFI32237.1"/>
    <property type="molecule type" value="Genomic_DNA"/>
</dbReference>
<dbReference type="PATRIC" id="fig|1155096.3.peg.1461"/>
<evidence type="ECO:0000313" key="2">
    <source>
        <dbReference type="Proteomes" id="UP000005212"/>
    </source>
</evidence>
<evidence type="ECO:0000313" key="1">
    <source>
        <dbReference type="EMBL" id="AFI32237.1"/>
    </source>
</evidence>
<dbReference type="Proteomes" id="UP000005212">
    <property type="component" value="Plasmid unnamed39"/>
</dbReference>
<dbReference type="KEGG" id="bcw:Q7M_1411"/>
<geneLocation type="plasmid" evidence="2">
    <name>unnamed39</name>
</geneLocation>
<reference evidence="1 2" key="1">
    <citation type="journal article" date="2012" name="J. Bacteriol.">
        <title>Complete Genome Sequence of Borrelia crocidurae.</title>
        <authorList>
            <person name="Elbir H."/>
            <person name="Gimenez G."/>
            <person name="Robert C."/>
            <person name="Bergstrom S."/>
            <person name="Cutler S."/>
            <person name="Raoult D."/>
            <person name="Drancourt M."/>
        </authorList>
    </citation>
    <scope>NUCLEOTIDE SEQUENCE [LARGE SCALE GENOMIC DNA]</scope>
    <source>
        <strain evidence="1 2">Achema</strain>
        <plasmid evidence="2">unnamed39</plasmid>
    </source>
</reference>
<keyword evidence="1" id="KW-0614">Plasmid</keyword>
<protein>
    <recommendedName>
        <fullName evidence="3">Variable large protein</fullName>
    </recommendedName>
</protein>
<evidence type="ECO:0008006" key="3">
    <source>
        <dbReference type="Google" id="ProtNLM"/>
    </source>
</evidence>
<reference evidence="2" key="2">
    <citation type="submission" date="2012-03" db="EMBL/GenBank/DDBJ databases">
        <title>Complete genome sequence of Borrelia crocidurae.</title>
        <authorList>
            <person name="Elbir H."/>
            <person name="Gimenez G."/>
            <person name="Robert C."/>
            <person name="Raoult D."/>
            <person name="Drancourt M."/>
        </authorList>
    </citation>
    <scope>NUCLEOTIDE SEQUENCE [LARGE SCALE GENOMIC DNA]</scope>
    <source>
        <strain evidence="2">Achema</strain>
        <plasmid evidence="2">unnamed39</plasmid>
    </source>
</reference>
<proteinExistence type="predicted"/>
<sequence>MQAISRSGEVVDKNIETAKDAANIAAAKREDDKKEIKEVTAQNNAVIE</sequence>
<organism evidence="1 2">
    <name type="scientific">Borrelia crocidurae (strain Achema)</name>
    <dbReference type="NCBI Taxonomy" id="1155096"/>
    <lineage>
        <taxon>Bacteria</taxon>
        <taxon>Pseudomonadati</taxon>
        <taxon>Spirochaetota</taxon>
        <taxon>Spirochaetia</taxon>
        <taxon>Spirochaetales</taxon>
        <taxon>Borreliaceae</taxon>
        <taxon>Borrelia</taxon>
    </lineage>
</organism>
<name>I0FFI1_BORCA</name>
<gene>
    <name evidence="1" type="ordered locus">Q7M_1411</name>
</gene>
<dbReference type="HOGENOM" id="CLU_3150106_0_0_12"/>
<dbReference type="AlphaFoldDB" id="I0FFI1"/>